<feature type="compositionally biased region" description="Polar residues" evidence="2">
    <location>
        <begin position="15"/>
        <end position="39"/>
    </location>
</feature>
<feature type="region of interest" description="Disordered" evidence="2">
    <location>
        <begin position="196"/>
        <end position="228"/>
    </location>
</feature>
<dbReference type="AlphaFoldDB" id="A0A5J9V1B3"/>
<feature type="region of interest" description="Disordered" evidence="2">
    <location>
        <begin position="143"/>
        <end position="162"/>
    </location>
</feature>
<feature type="compositionally biased region" description="Acidic residues" evidence="2">
    <location>
        <begin position="393"/>
        <end position="405"/>
    </location>
</feature>
<keyword evidence="4" id="KW-1185">Reference proteome</keyword>
<dbReference type="Gramene" id="TVU29982">
    <property type="protein sequence ID" value="TVU29982"/>
    <property type="gene ID" value="EJB05_21581"/>
</dbReference>
<reference evidence="3 4" key="1">
    <citation type="journal article" date="2019" name="Sci. Rep.">
        <title>A high-quality genome of Eragrostis curvula grass provides insights into Poaceae evolution and supports new strategies to enhance forage quality.</title>
        <authorList>
            <person name="Carballo J."/>
            <person name="Santos B.A.C.M."/>
            <person name="Zappacosta D."/>
            <person name="Garbus I."/>
            <person name="Selva J.P."/>
            <person name="Gallo C.A."/>
            <person name="Diaz A."/>
            <person name="Albertini E."/>
            <person name="Caccamo M."/>
            <person name="Echenique V."/>
        </authorList>
    </citation>
    <scope>NUCLEOTIDE SEQUENCE [LARGE SCALE GENOMIC DNA]</scope>
    <source>
        <strain evidence="4">cv. Victoria</strain>
        <tissue evidence="3">Leaf</tissue>
    </source>
</reference>
<evidence type="ECO:0000313" key="4">
    <source>
        <dbReference type="Proteomes" id="UP000324897"/>
    </source>
</evidence>
<dbReference type="Proteomes" id="UP000324897">
    <property type="component" value="Chromosome 1"/>
</dbReference>
<comment type="caution">
    <text evidence="3">The sequence shown here is derived from an EMBL/GenBank/DDBJ whole genome shotgun (WGS) entry which is preliminary data.</text>
</comment>
<dbReference type="PANTHER" id="PTHR31071">
    <property type="entry name" value="GB|AAF24581.1"/>
    <property type="match status" value="1"/>
</dbReference>
<feature type="compositionally biased region" description="Basic and acidic residues" evidence="2">
    <location>
        <begin position="219"/>
        <end position="228"/>
    </location>
</feature>
<dbReference type="EMBL" id="RWGY01000011">
    <property type="protein sequence ID" value="TVU29982.1"/>
    <property type="molecule type" value="Genomic_DNA"/>
</dbReference>
<keyword evidence="1" id="KW-0175">Coiled coil</keyword>
<feature type="region of interest" description="Disordered" evidence="2">
    <location>
        <begin position="1"/>
        <end position="44"/>
    </location>
</feature>
<feature type="compositionally biased region" description="Low complexity" evidence="2">
    <location>
        <begin position="423"/>
        <end position="440"/>
    </location>
</feature>
<dbReference type="PANTHER" id="PTHR31071:SF63">
    <property type="entry name" value="OS02G0506100 PROTEIN"/>
    <property type="match status" value="1"/>
</dbReference>
<sequence length="545" mass="60447">MAHAKLLLLPLEQKPAQTSTNPVPNHLQQADSSGCSQSAEAKDTHSYDLTLQSIPHTPSTHPSPVSPRSVLLHSAAMLRRDVDQATKIRKRCALSSSSSSQDPRRTTRRRLRLKRSVRLVGRTGCGGASSPCKIICSRRRKRMSESSWSRHHRRVETRPTSAASARKLVSALWQLDKGPGACGEEEGEVGWDAAAARRGSDHRRSASVEFSKLSRRKSRALEGDGERSWHNGHAHGHWFSDVMSNGGTMEAHACPQGLASPCPGDRTAQLQDLHNSLTASKELEMRREAAESAREELEREREMLLMADELREERVRMKLAEARIQFEEKNAVVDRLRQELEAFLGRDKDIHESPATDEHHRADDDRRLQLVLASSEPIVHGIDHVVVRKNGEDGEQNGEVDDDGSDNGSDIELNMDGNSWSYSTAASNKETTANNNNAASRHGSFSDRGTDGGVGAFDQRSHGFGVALEQQHWVDEGCSDDDDNRTSTKDVDEDAERYEAIKNLREQMLAGHGFVFLSQGGADADHRDDHRRHGLVCQVQDAGMW</sequence>
<evidence type="ECO:0000313" key="3">
    <source>
        <dbReference type="EMBL" id="TVU29982.1"/>
    </source>
</evidence>
<proteinExistence type="predicted"/>
<dbReference type="InterPro" id="IPR043424">
    <property type="entry name" value="BLT-like"/>
</dbReference>
<evidence type="ECO:0000256" key="2">
    <source>
        <dbReference type="SAM" id="MobiDB-lite"/>
    </source>
</evidence>
<feature type="region of interest" description="Disordered" evidence="2">
    <location>
        <begin position="387"/>
        <end position="458"/>
    </location>
</feature>
<evidence type="ECO:0000256" key="1">
    <source>
        <dbReference type="SAM" id="Coils"/>
    </source>
</evidence>
<feature type="coiled-coil region" evidence="1">
    <location>
        <begin position="280"/>
        <end position="339"/>
    </location>
</feature>
<protein>
    <submittedName>
        <fullName evidence="3">Uncharacterized protein</fullName>
    </submittedName>
</protein>
<name>A0A5J9V1B3_9POAL</name>
<feature type="region of interest" description="Disordered" evidence="2">
    <location>
        <begin position="87"/>
        <end position="112"/>
    </location>
</feature>
<organism evidence="3 4">
    <name type="scientific">Eragrostis curvula</name>
    <name type="common">weeping love grass</name>
    <dbReference type="NCBI Taxonomy" id="38414"/>
    <lineage>
        <taxon>Eukaryota</taxon>
        <taxon>Viridiplantae</taxon>
        <taxon>Streptophyta</taxon>
        <taxon>Embryophyta</taxon>
        <taxon>Tracheophyta</taxon>
        <taxon>Spermatophyta</taxon>
        <taxon>Magnoliopsida</taxon>
        <taxon>Liliopsida</taxon>
        <taxon>Poales</taxon>
        <taxon>Poaceae</taxon>
        <taxon>PACMAD clade</taxon>
        <taxon>Chloridoideae</taxon>
        <taxon>Eragrostideae</taxon>
        <taxon>Eragrostidinae</taxon>
        <taxon>Eragrostis</taxon>
    </lineage>
</organism>
<feature type="non-terminal residue" evidence="3">
    <location>
        <position position="1"/>
    </location>
</feature>
<gene>
    <name evidence="3" type="ORF">EJB05_21581</name>
</gene>
<dbReference type="OrthoDB" id="691984at2759"/>
<accession>A0A5J9V1B3</accession>